<dbReference type="SUPFAM" id="SSF51735">
    <property type="entry name" value="NAD(P)-binding Rossmann-fold domains"/>
    <property type="match status" value="1"/>
</dbReference>
<evidence type="ECO:0000256" key="2">
    <source>
        <dbReference type="RuleBase" id="RU364082"/>
    </source>
</evidence>
<dbReference type="InterPro" id="IPR036291">
    <property type="entry name" value="NAD(P)-bd_dom_sf"/>
</dbReference>
<comment type="similarity">
    <text evidence="1 2">Belongs to the dTDP-4-dehydrorhamnose reductase family.</text>
</comment>
<dbReference type="PANTHER" id="PTHR10491">
    <property type="entry name" value="DTDP-4-DEHYDRORHAMNOSE REDUCTASE"/>
    <property type="match status" value="1"/>
</dbReference>
<sequence length="308" mass="33930">MQPGSILIFGHGQLGTFYRDYFLARGVTVVAPDVDIRDSAGVRVMIQNATPDVVINVAAKTNIDWCEQNKLTAFDINTQGAANIGAACAEAGVYLIHLSSGCVQESKTPGEVWKEDDPVAPLCFYSWTKVWAENLLNDLAARHGLKVLILRPRQLLSAMVSPRNAVTKLLTYRTFIDMANSCTIVEDLMTVTDTLVARDATGTYNVVNPGVITPYEIALLLKEIIRPDMVIEKISKDALNAMTLAKRVDCVLSGEKLAALGITLKDIHERLREILFQFKERLQTDEGRAALALTNEETSRKLSLVLPE</sequence>
<evidence type="ECO:0000313" key="5">
    <source>
        <dbReference type="Proteomes" id="UP000176678"/>
    </source>
</evidence>
<dbReference type="GO" id="GO:0048270">
    <property type="term" value="F:methionine adenosyltransferase regulator activity"/>
    <property type="evidence" value="ECO:0007669"/>
    <property type="project" value="TreeGrafter"/>
</dbReference>
<dbReference type="GO" id="GO:0019305">
    <property type="term" value="P:dTDP-rhamnose biosynthetic process"/>
    <property type="evidence" value="ECO:0007669"/>
    <property type="project" value="UniProtKB-UniPathway"/>
</dbReference>
<name>A0A1F7VDA7_9BACT</name>
<dbReference type="GO" id="GO:0008831">
    <property type="term" value="F:dTDP-4-dehydrorhamnose reductase activity"/>
    <property type="evidence" value="ECO:0007669"/>
    <property type="project" value="UniProtKB-EC"/>
</dbReference>
<gene>
    <name evidence="4" type="ORF">A3H75_02615</name>
</gene>
<dbReference type="InterPro" id="IPR029903">
    <property type="entry name" value="RmlD-like-bd"/>
</dbReference>
<proteinExistence type="inferred from homology"/>
<reference evidence="4 5" key="1">
    <citation type="journal article" date="2016" name="Nat. Commun.">
        <title>Thousands of microbial genomes shed light on interconnected biogeochemical processes in an aquifer system.</title>
        <authorList>
            <person name="Anantharaman K."/>
            <person name="Brown C.T."/>
            <person name="Hug L.A."/>
            <person name="Sharon I."/>
            <person name="Castelle C.J."/>
            <person name="Probst A.J."/>
            <person name="Thomas B.C."/>
            <person name="Singh A."/>
            <person name="Wilkins M.J."/>
            <person name="Karaoz U."/>
            <person name="Brodie E.L."/>
            <person name="Williams K.H."/>
            <person name="Hubbard S.S."/>
            <person name="Banfield J.F."/>
        </authorList>
    </citation>
    <scope>NUCLEOTIDE SEQUENCE [LARGE SCALE GENOMIC DNA]</scope>
</reference>
<dbReference type="InterPro" id="IPR005913">
    <property type="entry name" value="dTDP_dehydrorham_reduct"/>
</dbReference>
<accession>A0A1F7VDA7</accession>
<comment type="pathway">
    <text evidence="2">Carbohydrate biosynthesis; dTDP-L-rhamnose biosynthesis.</text>
</comment>
<organism evidence="4 5">
    <name type="scientific">Candidatus Uhrbacteria bacterium RIFCSPLOWO2_02_FULL_51_9</name>
    <dbReference type="NCBI Taxonomy" id="1802410"/>
    <lineage>
        <taxon>Bacteria</taxon>
        <taxon>Candidatus Uhriibacteriota</taxon>
    </lineage>
</organism>
<dbReference type="Pfam" id="PF04321">
    <property type="entry name" value="RmlD_sub_bind"/>
    <property type="match status" value="1"/>
</dbReference>
<dbReference type="UniPathway" id="UPA00124"/>
<comment type="caution">
    <text evidence="4">The sequence shown here is derived from an EMBL/GenBank/DDBJ whole genome shotgun (WGS) entry which is preliminary data.</text>
</comment>
<dbReference type="Proteomes" id="UP000176678">
    <property type="component" value="Unassembled WGS sequence"/>
</dbReference>
<dbReference type="EMBL" id="MGES01000043">
    <property type="protein sequence ID" value="OGL88506.1"/>
    <property type="molecule type" value="Genomic_DNA"/>
</dbReference>
<keyword evidence="2" id="KW-0521">NADP</keyword>
<evidence type="ECO:0000313" key="4">
    <source>
        <dbReference type="EMBL" id="OGL88506.1"/>
    </source>
</evidence>
<dbReference type="Gene3D" id="3.40.50.720">
    <property type="entry name" value="NAD(P)-binding Rossmann-like Domain"/>
    <property type="match status" value="1"/>
</dbReference>
<evidence type="ECO:0000256" key="1">
    <source>
        <dbReference type="ARBA" id="ARBA00010944"/>
    </source>
</evidence>
<dbReference type="GO" id="GO:0006556">
    <property type="term" value="P:S-adenosylmethionine biosynthetic process"/>
    <property type="evidence" value="ECO:0007669"/>
    <property type="project" value="TreeGrafter"/>
</dbReference>
<feature type="domain" description="RmlD-like substrate binding" evidence="3">
    <location>
        <begin position="6"/>
        <end position="277"/>
    </location>
</feature>
<evidence type="ECO:0000259" key="3">
    <source>
        <dbReference type="Pfam" id="PF04321"/>
    </source>
</evidence>
<dbReference type="STRING" id="1802410.A3H75_02615"/>
<dbReference type="PANTHER" id="PTHR10491:SF4">
    <property type="entry name" value="METHIONINE ADENOSYLTRANSFERASE 2 SUBUNIT BETA"/>
    <property type="match status" value="1"/>
</dbReference>
<dbReference type="AlphaFoldDB" id="A0A1F7VDA7"/>
<protein>
    <recommendedName>
        <fullName evidence="2">dTDP-4-dehydrorhamnose reductase</fullName>
        <ecNumber evidence="2">1.1.1.133</ecNumber>
    </recommendedName>
</protein>
<keyword evidence="2" id="KW-0560">Oxidoreductase</keyword>
<dbReference type="EC" id="1.1.1.133" evidence="2"/>
<comment type="function">
    <text evidence="2">Catalyzes the reduction of dTDP-6-deoxy-L-lyxo-4-hexulose to yield dTDP-L-rhamnose.</text>
</comment>
<dbReference type="GO" id="GO:0048269">
    <property type="term" value="C:methionine adenosyltransferase complex"/>
    <property type="evidence" value="ECO:0007669"/>
    <property type="project" value="TreeGrafter"/>
</dbReference>